<dbReference type="PANTHER" id="PTHR12829">
    <property type="entry name" value="N6-ADENOSINE-METHYLTRANSFERASE"/>
    <property type="match status" value="1"/>
</dbReference>
<keyword evidence="2" id="KW-0489">Methyltransferase</keyword>
<dbReference type="GO" id="GO:0008168">
    <property type="term" value="F:methyltransferase activity"/>
    <property type="evidence" value="ECO:0007669"/>
    <property type="project" value="UniProtKB-KW"/>
</dbReference>
<keyword evidence="2" id="KW-0808">Transferase</keyword>
<gene>
    <name evidence="2" type="ORF">NEOLI_001284</name>
</gene>
<dbReference type="AlphaFoldDB" id="A0A1U7LK59"/>
<dbReference type="PROSITE" id="PS51143">
    <property type="entry name" value="MT_A70"/>
    <property type="match status" value="1"/>
</dbReference>
<dbReference type="Pfam" id="PF05063">
    <property type="entry name" value="MT-A70"/>
    <property type="match status" value="1"/>
</dbReference>
<dbReference type="GO" id="GO:0005634">
    <property type="term" value="C:nucleus"/>
    <property type="evidence" value="ECO:0007669"/>
    <property type="project" value="TreeGrafter"/>
</dbReference>
<name>A0A1U7LK59_NEOID</name>
<sequence length="414" mass="47093">MSTSNQLHSKSNILHTTESGTTLIDVPLKRDVLHSLKYNVPISSPPKYPYVLAEPKKLGSTLAQTEELHKLHTRWKDVLENALLDMKNAIGESGRWCCERPETGEESLELIDFNFGDWAWNLESMRSMGCFQNTSVLELSSIQSFLIMLIFSIPGDFTENVFDIDSIYSRVVANNSSTGTTLSISIPGRNQQYSRYYIPAHSAFLLARFQPTIGHMNIYASSVNGFDLLILDPPWPNKSASRGSKYRTIDVFDLYQLRIGHWLREGGLVAVWCTTKTKFNNFTKEKLFPAWGVDLIAEWVWLKASYGEPVFNLDSLNRKPYEPIIIGRKRLDLPRRNRKRNKAESKDIDHVSFLPDRKVLIGVPEKHSVKPNLIELLGDFISPNAVIGEVFARNLTSGCFSWGDQVLQHQSVRE</sequence>
<dbReference type="SUPFAM" id="SSF53335">
    <property type="entry name" value="S-adenosyl-L-methionine-dependent methyltransferases"/>
    <property type="match status" value="1"/>
</dbReference>
<dbReference type="EMBL" id="LXFE01002348">
    <property type="protein sequence ID" value="OLL23045.1"/>
    <property type="molecule type" value="Genomic_DNA"/>
</dbReference>
<comment type="caution">
    <text evidence="2">The sequence shown here is derived from an EMBL/GenBank/DDBJ whole genome shotgun (WGS) entry which is preliminary data.</text>
</comment>
<dbReference type="STRING" id="1198029.A0A1U7LK59"/>
<organism evidence="2 3">
    <name type="scientific">Neolecta irregularis (strain DAH-3)</name>
    <dbReference type="NCBI Taxonomy" id="1198029"/>
    <lineage>
        <taxon>Eukaryota</taxon>
        <taxon>Fungi</taxon>
        <taxon>Dikarya</taxon>
        <taxon>Ascomycota</taxon>
        <taxon>Taphrinomycotina</taxon>
        <taxon>Neolectales</taxon>
        <taxon>Neolectaceae</taxon>
        <taxon>Neolecta</taxon>
    </lineage>
</organism>
<dbReference type="Proteomes" id="UP000186594">
    <property type="component" value="Unassembled WGS sequence"/>
</dbReference>
<evidence type="ECO:0000313" key="2">
    <source>
        <dbReference type="EMBL" id="OLL23045.1"/>
    </source>
</evidence>
<dbReference type="InterPro" id="IPR007757">
    <property type="entry name" value="MT-A70-like"/>
</dbReference>
<evidence type="ECO:0000313" key="3">
    <source>
        <dbReference type="Proteomes" id="UP000186594"/>
    </source>
</evidence>
<protein>
    <submittedName>
        <fullName evidence="2">Methyltransferase-like protein 4</fullName>
    </submittedName>
</protein>
<comment type="similarity">
    <text evidence="1">Belongs to the MT-A70-like family.</text>
</comment>
<proteinExistence type="inferred from homology"/>
<dbReference type="OrthoDB" id="61116at2759"/>
<dbReference type="GO" id="GO:0032259">
    <property type="term" value="P:methylation"/>
    <property type="evidence" value="ECO:0007669"/>
    <property type="project" value="UniProtKB-KW"/>
</dbReference>
<keyword evidence="3" id="KW-1185">Reference proteome</keyword>
<reference evidence="2 3" key="1">
    <citation type="submission" date="2016-04" db="EMBL/GenBank/DDBJ databases">
        <title>Evolutionary innovation and constraint leading to complex multicellularity in the Ascomycota.</title>
        <authorList>
            <person name="Cisse O."/>
            <person name="Nguyen A."/>
            <person name="Hewitt D.A."/>
            <person name="Jedd G."/>
            <person name="Stajich J.E."/>
        </authorList>
    </citation>
    <scope>NUCLEOTIDE SEQUENCE [LARGE SCALE GENOMIC DNA]</scope>
    <source>
        <strain evidence="2 3">DAH-3</strain>
    </source>
</reference>
<accession>A0A1U7LK59</accession>
<dbReference type="InterPro" id="IPR029063">
    <property type="entry name" value="SAM-dependent_MTases_sf"/>
</dbReference>
<dbReference type="PANTHER" id="PTHR12829:SF4">
    <property type="entry name" value="N(6)-ADENINE-SPECIFIC METHYLTRANSFERASE METTL4"/>
    <property type="match status" value="1"/>
</dbReference>
<evidence type="ECO:0000256" key="1">
    <source>
        <dbReference type="PROSITE-ProRule" id="PRU00489"/>
    </source>
</evidence>